<keyword evidence="1" id="KW-0547">Nucleotide-binding</keyword>
<feature type="compositionally biased region" description="Low complexity" evidence="3">
    <location>
        <begin position="539"/>
        <end position="548"/>
    </location>
</feature>
<feature type="compositionally biased region" description="Basic residues" evidence="3">
    <location>
        <begin position="191"/>
        <end position="202"/>
    </location>
</feature>
<dbReference type="PANTHER" id="PTHR44329:SF298">
    <property type="entry name" value="MIXED LINEAGE KINASE DOMAIN-LIKE PROTEIN"/>
    <property type="match status" value="1"/>
</dbReference>
<reference evidence="5" key="1">
    <citation type="journal article" date="2021" name="Proc. Natl. Acad. Sci. U.S.A.">
        <title>Three genomes in the algal genus Volvox reveal the fate of a haploid sex-determining region after a transition to homothallism.</title>
        <authorList>
            <person name="Yamamoto K."/>
            <person name="Hamaji T."/>
            <person name="Kawai-Toyooka H."/>
            <person name="Matsuzaki R."/>
            <person name="Takahashi F."/>
            <person name="Nishimura Y."/>
            <person name="Kawachi M."/>
            <person name="Noguchi H."/>
            <person name="Minakuchi Y."/>
            <person name="Umen J.G."/>
            <person name="Toyoda A."/>
            <person name="Nozaki H."/>
        </authorList>
    </citation>
    <scope>NUCLEOTIDE SEQUENCE</scope>
    <source>
        <strain evidence="5">NIES-3785</strain>
    </source>
</reference>
<feature type="compositionally biased region" description="Polar residues" evidence="3">
    <location>
        <begin position="160"/>
        <end position="170"/>
    </location>
</feature>
<feature type="compositionally biased region" description="Pro residues" evidence="3">
    <location>
        <begin position="363"/>
        <end position="377"/>
    </location>
</feature>
<evidence type="ECO:0000313" key="6">
    <source>
        <dbReference type="Proteomes" id="UP000722791"/>
    </source>
</evidence>
<feature type="compositionally biased region" description="Low complexity" evidence="3">
    <location>
        <begin position="208"/>
        <end position="225"/>
    </location>
</feature>
<organism evidence="5 6">
    <name type="scientific">Volvox reticuliferus</name>
    <dbReference type="NCBI Taxonomy" id="1737510"/>
    <lineage>
        <taxon>Eukaryota</taxon>
        <taxon>Viridiplantae</taxon>
        <taxon>Chlorophyta</taxon>
        <taxon>core chlorophytes</taxon>
        <taxon>Chlorophyceae</taxon>
        <taxon>CS clade</taxon>
        <taxon>Chlamydomonadales</taxon>
        <taxon>Volvocaceae</taxon>
        <taxon>Volvox</taxon>
    </lineage>
</organism>
<feature type="domain" description="Protein kinase" evidence="4">
    <location>
        <begin position="572"/>
        <end position="1002"/>
    </location>
</feature>
<dbReference type="GO" id="GO:0004674">
    <property type="term" value="F:protein serine/threonine kinase activity"/>
    <property type="evidence" value="ECO:0007669"/>
    <property type="project" value="TreeGrafter"/>
</dbReference>
<evidence type="ECO:0000313" key="5">
    <source>
        <dbReference type="EMBL" id="GIM01434.1"/>
    </source>
</evidence>
<dbReference type="Gene3D" id="1.10.510.10">
    <property type="entry name" value="Transferase(Phosphotransferase) domain 1"/>
    <property type="match status" value="2"/>
</dbReference>
<dbReference type="PROSITE" id="PS50011">
    <property type="entry name" value="PROTEIN_KINASE_DOM"/>
    <property type="match status" value="1"/>
</dbReference>
<proteinExistence type="predicted"/>
<gene>
    <name evidence="5" type="ORF">Vretimale_6155</name>
</gene>
<evidence type="ECO:0000256" key="2">
    <source>
        <dbReference type="ARBA" id="ARBA00022840"/>
    </source>
</evidence>
<feature type="compositionally biased region" description="Basic and acidic residues" evidence="3">
    <location>
        <begin position="569"/>
        <end position="579"/>
    </location>
</feature>
<evidence type="ECO:0000256" key="1">
    <source>
        <dbReference type="ARBA" id="ARBA00022741"/>
    </source>
</evidence>
<dbReference type="SUPFAM" id="SSF56112">
    <property type="entry name" value="Protein kinase-like (PK-like)"/>
    <property type="match status" value="1"/>
</dbReference>
<accession>A0A8J4LKB6</accession>
<dbReference type="InterPro" id="IPR001245">
    <property type="entry name" value="Ser-Thr/Tyr_kinase_cat_dom"/>
</dbReference>
<dbReference type="InterPro" id="IPR011009">
    <property type="entry name" value="Kinase-like_dom_sf"/>
</dbReference>
<feature type="compositionally biased region" description="Low complexity" evidence="3">
    <location>
        <begin position="378"/>
        <end position="387"/>
    </location>
</feature>
<dbReference type="InterPro" id="IPR051681">
    <property type="entry name" value="Ser/Thr_Kinases-Pseudokinases"/>
</dbReference>
<feature type="region of interest" description="Disordered" evidence="3">
    <location>
        <begin position="1"/>
        <end position="103"/>
    </location>
</feature>
<feature type="region of interest" description="Disordered" evidence="3">
    <location>
        <begin position="773"/>
        <end position="818"/>
    </location>
</feature>
<sequence length="1002" mass="102845">GSNRPRAATPSMAGGGGGGIIERHHERHHRPHHSPRPDLLNHHYRHYDQPGAQPAGGLSVRFSPPAERQPTRRTEASPTTGGVTGVEVQDRGEHGSVSMEGGERIPQGQEFSEAAAAAAAAAATTRSAGGGGSRDPWSAFLAAVDDDAVAAGGGAGTTPLDVSSDNFSSTDEYERFDTAPGSFGGAGERSRIRRQLNRRRSGRGGGNATALSSGASGFAGGSSNSDGDEYFGSDEDSDALYSTAHGDVMEALYYTAGASILPGIGLIAEWQQQQEPFTAAPALTGPTDSHGLDAGVTGAADTDAEAAATAAAATATASAEPATSPLGGFLAVSGGGGEGGTAVDVSVGPAVSAAPAQQLVLLSPPPSTPLPPPPSSSSPPSKAATAACQAPAHGSFQSPFAPLSQRQLTPRAASLESQLLLLLAPADTPSPAPAGPDAGANVPATVLAAGRPAAQLQPRTMLLSQPTRGASDGLVRLLTPTDLGDAGDVGLGAAVVFSKLPSHTEGGLSGASTQKPLHLLSPLPSPQSHLQQPPPQRPPQAIEQQEAPPEGRPRGQVTDGRQETPPVPERPEELLKETGLRQGGAEAAAGGVPSRARGGPNTRTLGPAAALCTARLQPLSRRSSSGLLGSASGAVVHRLGSQALLAAAPGLTRLGSTGVGTSAGTEAAELENSSRLVAYRAISGPALMSEYLAGNSIRSALRRHSDVVKSPLARIKVALDAAQGMEYLHSRGVAHLNLKTGNLLVGFSEKQPACKVCDFGLRRSTLLAAVGRTETSAPASGTATTRSQASQLPQPLHAHASSPQQPQQHHPVQQQLQQQQAPMALLARSLPWTAPEVLRTPYEVTEKADVYSYGMIMWSLWTRAEPWASANTLALLAAVLAGEEPRPPVPGAGSYITVLGVVCVCACPATSLSLSLFPPIYVYMYGTHILVACGGLGRVSAFELSRLIAYSLCVHARCGIRGPLQTWLCAFRRFDRQRGERVCTGGSGVRVGGRRALNTYPP</sequence>
<evidence type="ECO:0000256" key="3">
    <source>
        <dbReference type="SAM" id="MobiDB-lite"/>
    </source>
</evidence>
<dbReference type="InterPro" id="IPR000719">
    <property type="entry name" value="Prot_kinase_dom"/>
</dbReference>
<feature type="compositionally biased region" description="Low complexity" evidence="3">
    <location>
        <begin position="516"/>
        <end position="531"/>
    </location>
</feature>
<dbReference type="GO" id="GO:0005524">
    <property type="term" value="F:ATP binding"/>
    <property type="evidence" value="ECO:0007669"/>
    <property type="project" value="UniProtKB-KW"/>
</dbReference>
<feature type="region of interest" description="Disordered" evidence="3">
    <location>
        <begin position="153"/>
        <end position="231"/>
    </location>
</feature>
<comment type="caution">
    <text evidence="5">The sequence shown here is derived from an EMBL/GenBank/DDBJ whole genome shotgun (WGS) entry which is preliminary data.</text>
</comment>
<dbReference type="PANTHER" id="PTHR44329">
    <property type="entry name" value="SERINE/THREONINE-PROTEIN KINASE TNNI3K-RELATED"/>
    <property type="match status" value="1"/>
</dbReference>
<feature type="region of interest" description="Disordered" evidence="3">
    <location>
        <begin position="504"/>
        <end position="606"/>
    </location>
</feature>
<feature type="compositionally biased region" description="Polar residues" evidence="3">
    <location>
        <begin position="773"/>
        <end position="793"/>
    </location>
</feature>
<feature type="compositionally biased region" description="Low complexity" evidence="3">
    <location>
        <begin position="797"/>
        <end position="818"/>
    </location>
</feature>
<dbReference type="Proteomes" id="UP000722791">
    <property type="component" value="Unassembled WGS sequence"/>
</dbReference>
<protein>
    <recommendedName>
        <fullName evidence="4">Protein kinase domain-containing protein</fullName>
    </recommendedName>
</protein>
<dbReference type="EMBL" id="BNCQ01000009">
    <property type="protein sequence ID" value="GIM01434.1"/>
    <property type="molecule type" value="Genomic_DNA"/>
</dbReference>
<feature type="non-terminal residue" evidence="5">
    <location>
        <position position="1002"/>
    </location>
</feature>
<dbReference type="Pfam" id="PF07714">
    <property type="entry name" value="PK_Tyr_Ser-Thr"/>
    <property type="match status" value="2"/>
</dbReference>
<feature type="region of interest" description="Disordered" evidence="3">
    <location>
        <begin position="361"/>
        <end position="409"/>
    </location>
</feature>
<dbReference type="AlphaFoldDB" id="A0A8J4LKB6"/>
<feature type="compositionally biased region" description="Basic residues" evidence="3">
    <location>
        <begin position="25"/>
        <end position="34"/>
    </location>
</feature>
<evidence type="ECO:0000259" key="4">
    <source>
        <dbReference type="PROSITE" id="PS50011"/>
    </source>
</evidence>
<keyword evidence="2" id="KW-0067">ATP-binding</keyword>
<name>A0A8J4LKB6_9CHLO</name>